<evidence type="ECO:0000256" key="4">
    <source>
        <dbReference type="ARBA" id="ARBA00022679"/>
    </source>
</evidence>
<evidence type="ECO:0000256" key="1">
    <source>
        <dbReference type="ARBA" id="ARBA00022475"/>
    </source>
</evidence>
<dbReference type="SUPFAM" id="SSF53756">
    <property type="entry name" value="UDP-Glycosyltransferase/glycogen phosphorylase"/>
    <property type="match status" value="1"/>
</dbReference>
<evidence type="ECO:0000256" key="5">
    <source>
        <dbReference type="ARBA" id="ARBA00022960"/>
    </source>
</evidence>
<dbReference type="EMBL" id="CAEZVY010000045">
    <property type="protein sequence ID" value="CAB4640548.1"/>
    <property type="molecule type" value="Genomic_DNA"/>
</dbReference>
<dbReference type="AlphaFoldDB" id="A0A6J6JVT3"/>
<keyword evidence="5" id="KW-0133">Cell shape</keyword>
<dbReference type="Gene3D" id="3.40.50.2000">
    <property type="entry name" value="Glycogen Phosphorylase B"/>
    <property type="match status" value="2"/>
</dbReference>
<dbReference type="EMBL" id="CAEZTM010000001">
    <property type="protein sequence ID" value="CAB4560177.1"/>
    <property type="molecule type" value="Genomic_DNA"/>
</dbReference>
<evidence type="ECO:0000259" key="11">
    <source>
        <dbReference type="Pfam" id="PF04101"/>
    </source>
</evidence>
<gene>
    <name evidence="12" type="ORF">UFOPK1684_00016</name>
    <name evidence="13" type="ORF">UFOPK2158_00553</name>
</gene>
<evidence type="ECO:0000313" key="13">
    <source>
        <dbReference type="EMBL" id="CAB4640548.1"/>
    </source>
</evidence>
<keyword evidence="6" id="KW-0573">Peptidoglycan synthesis</keyword>
<accession>A0A6J6JVT3</accession>
<evidence type="ECO:0000256" key="7">
    <source>
        <dbReference type="ARBA" id="ARBA00023136"/>
    </source>
</evidence>
<keyword evidence="8" id="KW-0131">Cell cycle</keyword>
<evidence type="ECO:0000259" key="10">
    <source>
        <dbReference type="Pfam" id="PF03033"/>
    </source>
</evidence>
<evidence type="ECO:0000256" key="3">
    <source>
        <dbReference type="ARBA" id="ARBA00022676"/>
    </source>
</evidence>
<feature type="domain" description="Glycosyl transferase family 28 C-terminal" evidence="11">
    <location>
        <begin position="191"/>
        <end position="346"/>
    </location>
</feature>
<keyword evidence="2" id="KW-0132">Cell division</keyword>
<proteinExistence type="inferred from homology"/>
<dbReference type="PANTHER" id="PTHR21015:SF22">
    <property type="entry name" value="GLYCOSYLTRANSFERASE"/>
    <property type="match status" value="1"/>
</dbReference>
<evidence type="ECO:0000256" key="8">
    <source>
        <dbReference type="ARBA" id="ARBA00023306"/>
    </source>
</evidence>
<keyword evidence="9" id="KW-0961">Cell wall biogenesis/degradation</keyword>
<dbReference type="CDD" id="cd03785">
    <property type="entry name" value="GT28_MurG"/>
    <property type="match status" value="1"/>
</dbReference>
<dbReference type="GO" id="GO:0051301">
    <property type="term" value="P:cell division"/>
    <property type="evidence" value="ECO:0007669"/>
    <property type="project" value="UniProtKB-KW"/>
</dbReference>
<dbReference type="GO" id="GO:0008360">
    <property type="term" value="P:regulation of cell shape"/>
    <property type="evidence" value="ECO:0007669"/>
    <property type="project" value="UniProtKB-KW"/>
</dbReference>
<keyword evidence="4" id="KW-0808">Transferase</keyword>
<dbReference type="InterPro" id="IPR006009">
    <property type="entry name" value="GlcNAc_MurG"/>
</dbReference>
<dbReference type="Pfam" id="PF03033">
    <property type="entry name" value="Glyco_transf_28"/>
    <property type="match status" value="1"/>
</dbReference>
<dbReference type="InterPro" id="IPR007235">
    <property type="entry name" value="Glyco_trans_28_C"/>
</dbReference>
<organism evidence="13">
    <name type="scientific">freshwater metagenome</name>
    <dbReference type="NCBI Taxonomy" id="449393"/>
    <lineage>
        <taxon>unclassified sequences</taxon>
        <taxon>metagenomes</taxon>
        <taxon>ecological metagenomes</taxon>
    </lineage>
</organism>
<keyword evidence="7" id="KW-0472">Membrane</keyword>
<dbReference type="GO" id="GO:0050511">
    <property type="term" value="F:undecaprenyldiphospho-muramoylpentapeptide beta-N-acetylglucosaminyltransferase activity"/>
    <property type="evidence" value="ECO:0007669"/>
    <property type="project" value="InterPro"/>
</dbReference>
<dbReference type="GO" id="GO:0009252">
    <property type="term" value="P:peptidoglycan biosynthetic process"/>
    <property type="evidence" value="ECO:0007669"/>
    <property type="project" value="UniProtKB-KW"/>
</dbReference>
<dbReference type="Pfam" id="PF04101">
    <property type="entry name" value="Glyco_tran_28_C"/>
    <property type="match status" value="1"/>
</dbReference>
<dbReference type="PANTHER" id="PTHR21015">
    <property type="entry name" value="UDP-N-ACETYLGLUCOSAMINE--N-ACETYLMURAMYL-(PENTAPEPTIDE) PYROPHOSPHORYL-UNDECAPRENOL N-ACETYLGLUCOSAMINE TRANSFERASE 1"/>
    <property type="match status" value="1"/>
</dbReference>
<evidence type="ECO:0000256" key="2">
    <source>
        <dbReference type="ARBA" id="ARBA00022618"/>
    </source>
</evidence>
<evidence type="ECO:0000313" key="12">
    <source>
        <dbReference type="EMBL" id="CAB4560177.1"/>
    </source>
</evidence>
<protein>
    <submittedName>
        <fullName evidence="13">Unannotated protein</fullName>
    </submittedName>
</protein>
<keyword evidence="1" id="KW-1003">Cell membrane</keyword>
<dbReference type="HAMAP" id="MF_00033">
    <property type="entry name" value="MurG"/>
    <property type="match status" value="1"/>
</dbReference>
<feature type="domain" description="Glycosyltransferase family 28 N-terminal" evidence="10">
    <location>
        <begin position="4"/>
        <end position="141"/>
    </location>
</feature>
<dbReference type="InterPro" id="IPR004276">
    <property type="entry name" value="GlycoTrans_28_N"/>
</dbReference>
<evidence type="ECO:0000256" key="9">
    <source>
        <dbReference type="ARBA" id="ARBA00023316"/>
    </source>
</evidence>
<name>A0A6J6JVT3_9ZZZZ</name>
<keyword evidence="3" id="KW-0328">Glycosyltransferase</keyword>
<evidence type="ECO:0000256" key="6">
    <source>
        <dbReference type="ARBA" id="ARBA00022984"/>
    </source>
</evidence>
<dbReference type="GO" id="GO:0071555">
    <property type="term" value="P:cell wall organization"/>
    <property type="evidence" value="ECO:0007669"/>
    <property type="project" value="UniProtKB-KW"/>
</dbReference>
<dbReference type="GO" id="GO:0005975">
    <property type="term" value="P:carbohydrate metabolic process"/>
    <property type="evidence" value="ECO:0007669"/>
    <property type="project" value="InterPro"/>
</dbReference>
<reference evidence="13" key="1">
    <citation type="submission" date="2020-05" db="EMBL/GenBank/DDBJ databases">
        <authorList>
            <person name="Chiriac C."/>
            <person name="Salcher M."/>
            <person name="Ghai R."/>
            <person name="Kavagutti S V."/>
        </authorList>
    </citation>
    <scope>NUCLEOTIDE SEQUENCE</scope>
</reference>
<sequence length="366" mass="38505">MTRVLLAGGGTAGHVNPMLAVANEVVRQGLCHPSEIMVVGTRGGLESRLVPAAGFALATTQRLPMPRKLSLGALVFWPRFAIAVGKVVWLIMRHRAELVAGFGGYASAPSYVASWLTRTPLVIHEANAVPGFANRLGSRLTRFVVTTFSQTQLPHARVLGMPMARTITHPSSSPNASRARSAFGLKPGKKTLLVTGGSQGARSLNATLAAVVEDILALDWQILHIVGSKNPLPPSSPGYVALAYCDRMDLAFASASAVISRAGAATVAEIQIVGIPAVFVPYPVGNGEQEENAVDSLAAGAALLLPDREFTPERFRDVVLPLLADETALASMRANAIGLGRPEAAEAFVEFMMEALSSRRSKGSGA</sequence>